<keyword evidence="2" id="KW-0689">Ribosomal protein</keyword>
<accession>A0A2P2K4Z2</accession>
<dbReference type="AlphaFoldDB" id="A0A2P2K4Z2"/>
<protein>
    <submittedName>
        <fullName evidence="4">Uncharacterized protein</fullName>
    </submittedName>
</protein>
<evidence type="ECO:0000256" key="1">
    <source>
        <dbReference type="ARBA" id="ARBA00010537"/>
    </source>
</evidence>
<dbReference type="InterPro" id="IPR036796">
    <property type="entry name" value="Ribosomal_uL11_N_sf"/>
</dbReference>
<comment type="similarity">
    <text evidence="1">Belongs to the universal ribosomal protein uL11 family.</text>
</comment>
<reference evidence="4" key="1">
    <citation type="submission" date="2018-02" db="EMBL/GenBank/DDBJ databases">
        <title>Rhizophora mucronata_Transcriptome.</title>
        <authorList>
            <person name="Meera S.P."/>
            <person name="Sreeshan A."/>
            <person name="Augustine A."/>
        </authorList>
    </citation>
    <scope>NUCLEOTIDE SEQUENCE</scope>
    <source>
        <tissue evidence="4">Leaf</tissue>
    </source>
</reference>
<dbReference type="Gene3D" id="3.30.1550.10">
    <property type="entry name" value="Ribosomal protein L11/L12, N-terminal domain"/>
    <property type="match status" value="1"/>
</dbReference>
<dbReference type="EMBL" id="GGEC01020259">
    <property type="protein sequence ID" value="MBX00743.1"/>
    <property type="molecule type" value="Transcribed_RNA"/>
</dbReference>
<dbReference type="GO" id="GO:0005840">
    <property type="term" value="C:ribosome"/>
    <property type="evidence" value="ECO:0007669"/>
    <property type="project" value="UniProtKB-KW"/>
</dbReference>
<proteinExistence type="inferred from homology"/>
<evidence type="ECO:0000313" key="4">
    <source>
        <dbReference type="EMBL" id="MBX00743.1"/>
    </source>
</evidence>
<evidence type="ECO:0000256" key="3">
    <source>
        <dbReference type="ARBA" id="ARBA00023274"/>
    </source>
</evidence>
<dbReference type="GO" id="GO:1990904">
    <property type="term" value="C:ribonucleoprotein complex"/>
    <property type="evidence" value="ECO:0007669"/>
    <property type="project" value="UniProtKB-KW"/>
</dbReference>
<keyword evidence="3" id="KW-0687">Ribonucleoprotein</keyword>
<evidence type="ECO:0000256" key="2">
    <source>
        <dbReference type="ARBA" id="ARBA00022980"/>
    </source>
</evidence>
<name>A0A2P2K4Z2_RHIMU</name>
<sequence>MSVSFSSPSTFIVLSFSSCLLRQCVFFHVCLFQDKSFTFVLKTPPASVLLLKAAGIPLYVSFPFGP</sequence>
<organism evidence="4">
    <name type="scientific">Rhizophora mucronata</name>
    <name type="common">Asiatic mangrove</name>
    <dbReference type="NCBI Taxonomy" id="61149"/>
    <lineage>
        <taxon>Eukaryota</taxon>
        <taxon>Viridiplantae</taxon>
        <taxon>Streptophyta</taxon>
        <taxon>Embryophyta</taxon>
        <taxon>Tracheophyta</taxon>
        <taxon>Spermatophyta</taxon>
        <taxon>Magnoliopsida</taxon>
        <taxon>eudicotyledons</taxon>
        <taxon>Gunneridae</taxon>
        <taxon>Pentapetalae</taxon>
        <taxon>rosids</taxon>
        <taxon>fabids</taxon>
        <taxon>Malpighiales</taxon>
        <taxon>Rhizophoraceae</taxon>
        <taxon>Rhizophora</taxon>
    </lineage>
</organism>